<dbReference type="EMBL" id="FXTO01000011">
    <property type="protein sequence ID" value="SMO72680.1"/>
    <property type="molecule type" value="Genomic_DNA"/>
</dbReference>
<evidence type="ECO:0000313" key="1">
    <source>
        <dbReference type="EMBL" id="SMO72680.1"/>
    </source>
</evidence>
<keyword evidence="2" id="KW-1185">Reference proteome</keyword>
<evidence type="ECO:0008006" key="3">
    <source>
        <dbReference type="Google" id="ProtNLM"/>
    </source>
</evidence>
<gene>
    <name evidence="1" type="ORF">SAMN06265173_11197</name>
</gene>
<organism evidence="1 2">
    <name type="scientific">Thalassovita litoralis</name>
    <dbReference type="NCBI Taxonomy" id="1010611"/>
    <lineage>
        <taxon>Bacteria</taxon>
        <taxon>Pseudomonadati</taxon>
        <taxon>Pseudomonadota</taxon>
        <taxon>Alphaproteobacteria</taxon>
        <taxon>Rhodobacterales</taxon>
        <taxon>Roseobacteraceae</taxon>
        <taxon>Thalassovita</taxon>
    </lineage>
</organism>
<dbReference type="Gene3D" id="3.10.450.50">
    <property type="match status" value="1"/>
</dbReference>
<dbReference type="RefSeq" id="WP_142493376.1">
    <property type="nucleotide sequence ID" value="NZ_FXTO01000011.1"/>
</dbReference>
<reference evidence="1 2" key="1">
    <citation type="submission" date="2017-05" db="EMBL/GenBank/DDBJ databases">
        <authorList>
            <person name="Varghese N."/>
            <person name="Submissions S."/>
        </authorList>
    </citation>
    <scope>NUCLEOTIDE SEQUENCE [LARGE SCALE GENOMIC DNA]</scope>
    <source>
        <strain evidence="1 2">DSM 29506</strain>
    </source>
</reference>
<name>A0A521DP01_9RHOB</name>
<accession>A0A521DP01</accession>
<dbReference type="Proteomes" id="UP000316030">
    <property type="component" value="Unassembled WGS sequence"/>
</dbReference>
<sequence>MVQITRSPDCANSPKNQRVEDIALALLGVGDLPDTALSEGAVWDRAGGSISGRTAIQATRATLPACQDIRVDQVVSHGKAGTASGVVVRAGEGTRLFCHIIRFTSATAQQVAQIVSFEHAGGKTGIRHDR</sequence>
<dbReference type="AlphaFoldDB" id="A0A521DP01"/>
<evidence type="ECO:0000313" key="2">
    <source>
        <dbReference type="Proteomes" id="UP000316030"/>
    </source>
</evidence>
<dbReference type="OrthoDB" id="7860141at2"/>
<protein>
    <recommendedName>
        <fullName evidence="3">SnoaL-like domain-containing protein</fullName>
    </recommendedName>
</protein>
<proteinExistence type="predicted"/>